<keyword evidence="3" id="KW-1185">Reference proteome</keyword>
<dbReference type="GO" id="GO:0000711">
    <property type="term" value="P:meiotic DNA repair synthesis"/>
    <property type="evidence" value="ECO:0007669"/>
    <property type="project" value="InterPro"/>
</dbReference>
<evidence type="ECO:0000256" key="1">
    <source>
        <dbReference type="SAM" id="MobiDB-lite"/>
    </source>
</evidence>
<dbReference type="Proteomes" id="UP000225706">
    <property type="component" value="Unassembled WGS sequence"/>
</dbReference>
<dbReference type="STRING" id="50429.A0A2B4S2V6"/>
<dbReference type="GO" id="GO:0051445">
    <property type="term" value="P:regulation of meiotic cell cycle"/>
    <property type="evidence" value="ECO:0007669"/>
    <property type="project" value="TreeGrafter"/>
</dbReference>
<sequence>MFALNNKKRLRQALYANPTTDTFEDSSAVMLDSAGSGCLDASGATIPQKRFSQLQGLNSSNKEKNAVGSSSLMQQNHKSIGSGGKIETSRPFIGRYYGTNQGGAQVRQPIKQQSYSILNNSMDSPTTNSSPSNKTARTLQHQPVKVFQGPGIKVEKQNMTKQRRPDLQDQSFQSKEWSTKQMNLMAYPIDKSLKFLTATVQSVLKWKQHEDKVTSIYEVFGILDSQVSLNAAGNGKNFIIKDKTGILR</sequence>
<accession>A0A2B4S2V6</accession>
<dbReference type="AlphaFoldDB" id="A0A2B4S2V6"/>
<feature type="region of interest" description="Disordered" evidence="1">
    <location>
        <begin position="57"/>
        <end position="85"/>
    </location>
</feature>
<dbReference type="PANTHER" id="PTHR35258">
    <property type="entry name" value="SPERMATOGENESIS-ASSOCIATED PROTEIN 22"/>
    <property type="match status" value="1"/>
</dbReference>
<dbReference type="GO" id="GO:0007129">
    <property type="term" value="P:homologous chromosome pairing at meiosis"/>
    <property type="evidence" value="ECO:0007669"/>
    <property type="project" value="InterPro"/>
</dbReference>
<feature type="compositionally biased region" description="Polar residues" evidence="1">
    <location>
        <begin position="67"/>
        <end position="79"/>
    </location>
</feature>
<protein>
    <submittedName>
        <fullName evidence="2">Uncharacterized protein</fullName>
    </submittedName>
</protein>
<reference evidence="3" key="1">
    <citation type="journal article" date="2017" name="bioRxiv">
        <title>Comparative analysis of the genomes of Stylophora pistillata and Acropora digitifera provides evidence for extensive differences between species of corals.</title>
        <authorList>
            <person name="Voolstra C.R."/>
            <person name="Li Y."/>
            <person name="Liew Y.J."/>
            <person name="Baumgarten S."/>
            <person name="Zoccola D."/>
            <person name="Flot J.-F."/>
            <person name="Tambutte S."/>
            <person name="Allemand D."/>
            <person name="Aranda M."/>
        </authorList>
    </citation>
    <scope>NUCLEOTIDE SEQUENCE [LARGE SCALE GENOMIC DNA]</scope>
</reference>
<name>A0A2B4S2V6_STYPI</name>
<dbReference type="EMBL" id="LSMT01000209">
    <property type="protein sequence ID" value="PFX23373.1"/>
    <property type="molecule type" value="Genomic_DNA"/>
</dbReference>
<proteinExistence type="predicted"/>
<gene>
    <name evidence="2" type="ORF">AWC38_SpisGene12083</name>
</gene>
<evidence type="ECO:0000313" key="2">
    <source>
        <dbReference type="EMBL" id="PFX23373.1"/>
    </source>
</evidence>
<dbReference type="PANTHER" id="PTHR35258:SF1">
    <property type="entry name" value="SPERMATOGENESIS-ASSOCIATED PROTEIN 22"/>
    <property type="match status" value="1"/>
</dbReference>
<dbReference type="GO" id="GO:0007276">
    <property type="term" value="P:gamete generation"/>
    <property type="evidence" value="ECO:0007669"/>
    <property type="project" value="InterPro"/>
</dbReference>
<evidence type="ECO:0000313" key="3">
    <source>
        <dbReference type="Proteomes" id="UP000225706"/>
    </source>
</evidence>
<organism evidence="2 3">
    <name type="scientific">Stylophora pistillata</name>
    <name type="common">Smooth cauliflower coral</name>
    <dbReference type="NCBI Taxonomy" id="50429"/>
    <lineage>
        <taxon>Eukaryota</taxon>
        <taxon>Metazoa</taxon>
        <taxon>Cnidaria</taxon>
        <taxon>Anthozoa</taxon>
        <taxon>Hexacorallia</taxon>
        <taxon>Scleractinia</taxon>
        <taxon>Astrocoeniina</taxon>
        <taxon>Pocilloporidae</taxon>
        <taxon>Stylophora</taxon>
    </lineage>
</organism>
<comment type="caution">
    <text evidence="2">The sequence shown here is derived from an EMBL/GenBank/DDBJ whole genome shotgun (WGS) entry which is preliminary data.</text>
</comment>
<dbReference type="OrthoDB" id="10028206at2759"/>
<dbReference type="InterPro" id="IPR033536">
    <property type="entry name" value="Spata22"/>
</dbReference>